<protein>
    <recommendedName>
        <fullName evidence="5">Corticotropin-releasing factor domain-containing protein</fullName>
    </recommendedName>
</protein>
<comment type="caution">
    <text evidence="3">The sequence shown here is derived from an EMBL/GenBank/DDBJ whole genome shotgun (WGS) entry which is preliminary data.</text>
</comment>
<keyword evidence="2" id="KW-0732">Signal</keyword>
<feature type="region of interest" description="Disordered" evidence="1">
    <location>
        <begin position="155"/>
        <end position="174"/>
    </location>
</feature>
<evidence type="ECO:0008006" key="5">
    <source>
        <dbReference type="Google" id="ProtNLM"/>
    </source>
</evidence>
<dbReference type="AlphaFoldDB" id="A0A5J5CGL9"/>
<feature type="non-terminal residue" evidence="3">
    <location>
        <position position="174"/>
    </location>
</feature>
<evidence type="ECO:0000313" key="3">
    <source>
        <dbReference type="EMBL" id="KAA8579686.1"/>
    </source>
</evidence>
<evidence type="ECO:0000256" key="1">
    <source>
        <dbReference type="SAM" id="MobiDB-lite"/>
    </source>
</evidence>
<reference evidence="3 4" key="1">
    <citation type="submission" date="2019-08" db="EMBL/GenBank/DDBJ databases">
        <title>A chromosome-level genome assembly, high-density linkage maps, and genome scans reveal the genomic architecture of hybrid incompatibilities underlying speciation via character displacement in darters (Percidae: Etheostominae).</title>
        <authorList>
            <person name="Moran R.L."/>
            <person name="Catchen J.M."/>
            <person name="Fuller R.C."/>
        </authorList>
    </citation>
    <scope>NUCLEOTIDE SEQUENCE [LARGE SCALE GENOMIC DNA]</scope>
    <source>
        <strain evidence="3">EspeVRDwgs_2016</strain>
        <tissue evidence="3">Muscle</tissue>
    </source>
</reference>
<keyword evidence="4" id="KW-1185">Reference proteome</keyword>
<name>A0A5J5CGL9_9PERO</name>
<proteinExistence type="predicted"/>
<organism evidence="3 4">
    <name type="scientific">Etheostoma spectabile</name>
    <name type="common">orangethroat darter</name>
    <dbReference type="NCBI Taxonomy" id="54343"/>
    <lineage>
        <taxon>Eukaryota</taxon>
        <taxon>Metazoa</taxon>
        <taxon>Chordata</taxon>
        <taxon>Craniata</taxon>
        <taxon>Vertebrata</taxon>
        <taxon>Euteleostomi</taxon>
        <taxon>Actinopterygii</taxon>
        <taxon>Neopterygii</taxon>
        <taxon>Teleostei</taxon>
        <taxon>Neoteleostei</taxon>
        <taxon>Acanthomorphata</taxon>
        <taxon>Eupercaria</taxon>
        <taxon>Perciformes</taxon>
        <taxon>Percoidei</taxon>
        <taxon>Percidae</taxon>
        <taxon>Etheostomatinae</taxon>
        <taxon>Etheostoma</taxon>
    </lineage>
</organism>
<evidence type="ECO:0000256" key="2">
    <source>
        <dbReference type="SAM" id="SignalP"/>
    </source>
</evidence>
<feature type="region of interest" description="Disordered" evidence="1">
    <location>
        <begin position="28"/>
        <end position="50"/>
    </location>
</feature>
<dbReference type="EMBL" id="VOFY01000024">
    <property type="protein sequence ID" value="KAA8579686.1"/>
    <property type="molecule type" value="Genomic_DNA"/>
</dbReference>
<evidence type="ECO:0000313" key="4">
    <source>
        <dbReference type="Proteomes" id="UP000327493"/>
    </source>
</evidence>
<feature type="compositionally biased region" description="Polar residues" evidence="1">
    <location>
        <begin position="165"/>
        <end position="174"/>
    </location>
</feature>
<sequence>MVTRAALMSGMKVSVMMLVVLGVGVKAAPTERGSGKPAPSLTRAPALPEKRQLKVAGEELTITEQTLSRTLAAPRPDNQFQMLKMISALENLHRTMNSTLSARITIMPRANGRNSGRKNKVLPAAGGAVKPATASPAAADGAVSRASADVFIPSLTGRNFRKSLPPQTKKTNKR</sequence>
<accession>A0A5J5CGL9</accession>
<feature type="chain" id="PRO_5023922416" description="Corticotropin-releasing factor domain-containing protein" evidence="2">
    <location>
        <begin position="28"/>
        <end position="174"/>
    </location>
</feature>
<feature type="signal peptide" evidence="2">
    <location>
        <begin position="1"/>
        <end position="27"/>
    </location>
</feature>
<dbReference type="Proteomes" id="UP000327493">
    <property type="component" value="Chromosome 24"/>
</dbReference>
<gene>
    <name evidence="3" type="ORF">FQN60_006779</name>
</gene>